<keyword evidence="14" id="KW-1185">Reference proteome</keyword>
<dbReference type="PRINTS" id="PR01047">
    <property type="entry name" value="TRNASYNTHTHR"/>
</dbReference>
<dbReference type="Proteomes" id="UP001315278">
    <property type="component" value="Unassembled WGS sequence"/>
</dbReference>
<keyword evidence="8" id="KW-0648">Protein biosynthesis</keyword>
<dbReference type="Gene3D" id="3.40.50.800">
    <property type="entry name" value="Anticodon-binding domain"/>
    <property type="match status" value="1"/>
</dbReference>
<evidence type="ECO:0000256" key="2">
    <source>
        <dbReference type="ARBA" id="ARBA00011738"/>
    </source>
</evidence>
<dbReference type="PANTHER" id="PTHR11451:SF44">
    <property type="entry name" value="THREONINE--TRNA LIGASE, CHLOROPLASTIC_MITOCHONDRIAL 2"/>
    <property type="match status" value="1"/>
</dbReference>
<dbReference type="PANTHER" id="PTHR11451">
    <property type="entry name" value="THREONINE-TRNA LIGASE"/>
    <property type="match status" value="1"/>
</dbReference>
<sequence>MEQDDHRILARRLDLFHLEEDAPGMIYWHPAGWRLYRQLEEFIRSLMRQSGYEEVQSPQLLPRSLWERSGHWQKFGDNMFVVPRENGRDMALKPMSCPCHLQIFNAGLRSWRDLPMRLSEFGACHRDEPSGSMRGLMRTRGFVQDDAHVICMPEQVEAEVARFVAMLSSVYARLGFDDFGVALSLRPERRAGSDADWDRSEAQLLTAARAAGLAPVLQPGEGAFYGPKLEFSLRDRQGRSWQCGTIQLDFVLPARLDASYIDAGGNRAVPVMLHHAVFGSMGRLIGILLEHYHGRLPFWLAPVQVAVMPVAEQQHDVARDFLRRLVAAGLRPELFDQAETLSRRIVDSHDLLVPVVAVLGKREAQDGFVTLRSKHGQWAIDRDEAVARLSRISAEHGIELR</sequence>
<dbReference type="Pfam" id="PF00587">
    <property type="entry name" value="tRNA-synt_2b"/>
    <property type="match status" value="1"/>
</dbReference>
<evidence type="ECO:0000256" key="7">
    <source>
        <dbReference type="ARBA" id="ARBA00022840"/>
    </source>
</evidence>
<comment type="subunit">
    <text evidence="2">Homodimer.</text>
</comment>
<evidence type="ECO:0000256" key="3">
    <source>
        <dbReference type="ARBA" id="ARBA00013163"/>
    </source>
</evidence>
<keyword evidence="6" id="KW-0547">Nucleotide-binding</keyword>
<gene>
    <name evidence="13" type="primary">thrS</name>
    <name evidence="13" type="ORF">JQ615_30270</name>
</gene>
<evidence type="ECO:0000259" key="12">
    <source>
        <dbReference type="PROSITE" id="PS50862"/>
    </source>
</evidence>
<dbReference type="Pfam" id="PF03129">
    <property type="entry name" value="HGTP_anticodon"/>
    <property type="match status" value="1"/>
</dbReference>
<evidence type="ECO:0000313" key="14">
    <source>
        <dbReference type="Proteomes" id="UP001315278"/>
    </source>
</evidence>
<comment type="catalytic activity">
    <reaction evidence="10">
        <text>tRNA(Thr) + L-threonine + ATP = L-threonyl-tRNA(Thr) + AMP + diphosphate + H(+)</text>
        <dbReference type="Rhea" id="RHEA:24624"/>
        <dbReference type="Rhea" id="RHEA-COMP:9670"/>
        <dbReference type="Rhea" id="RHEA-COMP:9704"/>
        <dbReference type="ChEBI" id="CHEBI:15378"/>
        <dbReference type="ChEBI" id="CHEBI:30616"/>
        <dbReference type="ChEBI" id="CHEBI:33019"/>
        <dbReference type="ChEBI" id="CHEBI:57926"/>
        <dbReference type="ChEBI" id="CHEBI:78442"/>
        <dbReference type="ChEBI" id="CHEBI:78534"/>
        <dbReference type="ChEBI" id="CHEBI:456215"/>
        <dbReference type="EC" id="6.1.1.3"/>
    </reaction>
</comment>
<dbReference type="PROSITE" id="PS50862">
    <property type="entry name" value="AA_TRNA_LIGASE_II"/>
    <property type="match status" value="1"/>
</dbReference>
<dbReference type="SUPFAM" id="SSF55681">
    <property type="entry name" value="Class II aaRS and biotin synthetases"/>
    <property type="match status" value="1"/>
</dbReference>
<comment type="caution">
    <text evidence="13">The sequence shown here is derived from an EMBL/GenBank/DDBJ whole genome shotgun (WGS) entry which is preliminary data.</text>
</comment>
<dbReference type="InterPro" id="IPR002320">
    <property type="entry name" value="Thr-tRNA-ligase_IIa"/>
</dbReference>
<dbReference type="InterPro" id="IPR033728">
    <property type="entry name" value="ThrRS_core"/>
</dbReference>
<evidence type="ECO:0000256" key="11">
    <source>
        <dbReference type="NCBIfam" id="TIGR00418"/>
    </source>
</evidence>
<dbReference type="InterPro" id="IPR006195">
    <property type="entry name" value="aa-tRNA-synth_II"/>
</dbReference>
<comment type="similarity">
    <text evidence="1">Belongs to the class-II aminoacyl-tRNA synthetase family.</text>
</comment>
<evidence type="ECO:0000313" key="13">
    <source>
        <dbReference type="EMBL" id="MBR0799665.1"/>
    </source>
</evidence>
<dbReference type="NCBIfam" id="TIGR00418">
    <property type="entry name" value="thrS"/>
    <property type="match status" value="1"/>
</dbReference>
<dbReference type="InterPro" id="IPR045864">
    <property type="entry name" value="aa-tRNA-synth_II/BPL/LPL"/>
</dbReference>
<dbReference type="EMBL" id="JAFCJH010000042">
    <property type="protein sequence ID" value="MBR0799665.1"/>
    <property type="molecule type" value="Genomic_DNA"/>
</dbReference>
<keyword evidence="5 13" id="KW-0436">Ligase</keyword>
<dbReference type="EC" id="6.1.1.3" evidence="3 11"/>
<dbReference type="RefSeq" id="WP_212494399.1">
    <property type="nucleotide sequence ID" value="NZ_JAFCJH010000042.1"/>
</dbReference>
<dbReference type="InterPro" id="IPR002314">
    <property type="entry name" value="aa-tRNA-synt_IIb"/>
</dbReference>
<dbReference type="InterPro" id="IPR004154">
    <property type="entry name" value="Anticodon-bd"/>
</dbReference>
<name>A0ABS5FS92_9BRAD</name>
<proteinExistence type="inferred from homology"/>
<keyword evidence="9" id="KW-0030">Aminoacyl-tRNA synthetase</keyword>
<evidence type="ECO:0000256" key="10">
    <source>
        <dbReference type="ARBA" id="ARBA00049515"/>
    </source>
</evidence>
<keyword evidence="4" id="KW-0963">Cytoplasm</keyword>
<dbReference type="GO" id="GO:0004829">
    <property type="term" value="F:threonine-tRNA ligase activity"/>
    <property type="evidence" value="ECO:0007669"/>
    <property type="project" value="UniProtKB-EC"/>
</dbReference>
<evidence type="ECO:0000256" key="8">
    <source>
        <dbReference type="ARBA" id="ARBA00022917"/>
    </source>
</evidence>
<keyword evidence="7" id="KW-0067">ATP-binding</keyword>
<evidence type="ECO:0000256" key="4">
    <source>
        <dbReference type="ARBA" id="ARBA00022490"/>
    </source>
</evidence>
<dbReference type="CDD" id="cd00771">
    <property type="entry name" value="ThrRS_core"/>
    <property type="match status" value="1"/>
</dbReference>
<reference evidence="14" key="1">
    <citation type="journal article" date="2021" name="ISME J.">
        <title>Evolutionary origin and ecological implication of a unique nif island in free-living Bradyrhizobium lineages.</title>
        <authorList>
            <person name="Tao J."/>
        </authorList>
    </citation>
    <scope>NUCLEOTIDE SEQUENCE [LARGE SCALE GENOMIC DNA]</scope>
    <source>
        <strain evidence="14">SZCCT0434</strain>
    </source>
</reference>
<protein>
    <recommendedName>
        <fullName evidence="3 11">Threonine--tRNA ligase</fullName>
        <ecNumber evidence="3 11">6.1.1.3</ecNumber>
    </recommendedName>
</protein>
<dbReference type="InterPro" id="IPR036621">
    <property type="entry name" value="Anticodon-bd_dom_sf"/>
</dbReference>
<evidence type="ECO:0000256" key="1">
    <source>
        <dbReference type="ARBA" id="ARBA00008226"/>
    </source>
</evidence>
<evidence type="ECO:0000256" key="6">
    <source>
        <dbReference type="ARBA" id="ARBA00022741"/>
    </source>
</evidence>
<dbReference type="SUPFAM" id="SSF52954">
    <property type="entry name" value="Class II aaRS ABD-related"/>
    <property type="match status" value="1"/>
</dbReference>
<dbReference type="Gene3D" id="3.30.930.10">
    <property type="entry name" value="Bira Bifunctional Protein, Domain 2"/>
    <property type="match status" value="1"/>
</dbReference>
<feature type="domain" description="Aminoacyl-transfer RNA synthetases class-II family profile" evidence="12">
    <location>
        <begin position="5"/>
        <end position="297"/>
    </location>
</feature>
<organism evidence="13 14">
    <name type="scientific">Bradyrhizobium jicamae</name>
    <dbReference type="NCBI Taxonomy" id="280332"/>
    <lineage>
        <taxon>Bacteria</taxon>
        <taxon>Pseudomonadati</taxon>
        <taxon>Pseudomonadota</taxon>
        <taxon>Alphaproteobacteria</taxon>
        <taxon>Hyphomicrobiales</taxon>
        <taxon>Nitrobacteraceae</taxon>
        <taxon>Bradyrhizobium</taxon>
    </lineage>
</organism>
<accession>A0ABS5FS92</accession>
<evidence type="ECO:0000256" key="9">
    <source>
        <dbReference type="ARBA" id="ARBA00023146"/>
    </source>
</evidence>
<evidence type="ECO:0000256" key="5">
    <source>
        <dbReference type="ARBA" id="ARBA00022598"/>
    </source>
</evidence>